<reference evidence="4" key="1">
    <citation type="submission" date="2016-02" db="EMBL/GenBank/DDBJ databases">
        <title>Genome sequence of Bacillus trypoxylicola KCTC 13244(T).</title>
        <authorList>
            <person name="Jeong H."/>
            <person name="Park S.-H."/>
            <person name="Choi S.-K."/>
        </authorList>
    </citation>
    <scope>NUCLEOTIDE SEQUENCE [LARGE SCALE GENOMIC DNA]</scope>
    <source>
        <strain evidence="4">KCTC 13244</strain>
    </source>
</reference>
<dbReference type="Gene3D" id="1.10.510.10">
    <property type="entry name" value="Transferase(Phosphotransferase) domain 1"/>
    <property type="match status" value="1"/>
</dbReference>
<dbReference type="Proteomes" id="UP000075806">
    <property type="component" value="Unassembled WGS sequence"/>
</dbReference>
<dbReference type="GO" id="GO:0005524">
    <property type="term" value="F:ATP binding"/>
    <property type="evidence" value="ECO:0007669"/>
    <property type="project" value="UniProtKB-UniRule"/>
</dbReference>
<keyword evidence="2" id="KW-0472">Membrane</keyword>
<dbReference type="OrthoDB" id="583109at2"/>
<dbReference type="AlphaFoldDB" id="A0A162EN98"/>
<keyword evidence="4" id="KW-0418">Kinase</keyword>
<evidence type="ECO:0000313" key="4">
    <source>
        <dbReference type="EMBL" id="KYG33314.1"/>
    </source>
</evidence>
<dbReference type="STRING" id="519424.AZF04_17260"/>
<keyword evidence="4" id="KW-0723">Serine/threonine-protein kinase</keyword>
<keyword evidence="1" id="KW-0547">Nucleotide-binding</keyword>
<dbReference type="EMBL" id="LTAO01000008">
    <property type="protein sequence ID" value="KYG33314.1"/>
    <property type="molecule type" value="Genomic_DNA"/>
</dbReference>
<keyword evidence="1" id="KW-0067">ATP-binding</keyword>
<dbReference type="GO" id="GO:0004674">
    <property type="term" value="F:protein serine/threonine kinase activity"/>
    <property type="evidence" value="ECO:0007669"/>
    <property type="project" value="UniProtKB-KW"/>
</dbReference>
<proteinExistence type="predicted"/>
<organism evidence="4 5">
    <name type="scientific">Alkalihalobacillus trypoxylicola</name>
    <dbReference type="NCBI Taxonomy" id="519424"/>
    <lineage>
        <taxon>Bacteria</taxon>
        <taxon>Bacillati</taxon>
        <taxon>Bacillota</taxon>
        <taxon>Bacilli</taxon>
        <taxon>Bacillales</taxon>
        <taxon>Bacillaceae</taxon>
        <taxon>Alkalihalobacillus</taxon>
    </lineage>
</organism>
<dbReference type="Gene3D" id="3.30.200.20">
    <property type="entry name" value="Phosphorylase Kinase, domain 1"/>
    <property type="match status" value="1"/>
</dbReference>
<keyword evidence="2" id="KW-0812">Transmembrane</keyword>
<dbReference type="InterPro" id="IPR017441">
    <property type="entry name" value="Protein_kinase_ATP_BS"/>
</dbReference>
<sequence>MKSNSLKNHVDRLSAGYLIIGKWHKHRYTIVRKLGSGATGTVYLAEDGLSQLVAIKVALDNMAITSEVNVLKHLSKVEGKILGPELIDVDDLVTSDGNIPFYVMEYLKGTSIIDYVNGKGAEWLGLFAVQLLGDLENLHREGWVFGDLKPDNLLIVGSPKRIRWIDVGGTTLLGRSIKEFTEFFDRGYWNLGSRKAEPSYDLFAVAMIMINCEYPERFEKRAGNLEDLFQKKIMESQRLQPFCSILMKAIRGNYTRAGEMKSELIQLLGDSPKGKKKSSVVKQTNKSRKVKKRSQKKPSFLIEFFLILSLLILCYILYLFGQMM</sequence>
<keyword evidence="4" id="KW-0808">Transferase</keyword>
<accession>A0A162EN98</accession>
<feature type="transmembrane region" description="Helical" evidence="2">
    <location>
        <begin position="300"/>
        <end position="321"/>
    </location>
</feature>
<keyword evidence="5" id="KW-1185">Reference proteome</keyword>
<gene>
    <name evidence="4" type="ORF">AZF04_17260</name>
</gene>
<feature type="domain" description="Protein kinase" evidence="3">
    <location>
        <begin position="28"/>
        <end position="324"/>
    </location>
</feature>
<dbReference type="PANTHER" id="PTHR24348:SF68">
    <property type="entry name" value="SERINE_THREONINE-PROTEIN KINASE ATG1C"/>
    <property type="match status" value="1"/>
</dbReference>
<dbReference type="InterPro" id="IPR000719">
    <property type="entry name" value="Prot_kinase_dom"/>
</dbReference>
<dbReference type="PROSITE" id="PS50011">
    <property type="entry name" value="PROTEIN_KINASE_DOM"/>
    <property type="match status" value="1"/>
</dbReference>
<evidence type="ECO:0000259" key="3">
    <source>
        <dbReference type="PROSITE" id="PS50011"/>
    </source>
</evidence>
<dbReference type="GO" id="GO:0005737">
    <property type="term" value="C:cytoplasm"/>
    <property type="evidence" value="ECO:0007669"/>
    <property type="project" value="TreeGrafter"/>
</dbReference>
<keyword evidence="2" id="KW-1133">Transmembrane helix</keyword>
<feature type="binding site" evidence="1">
    <location>
        <position position="56"/>
    </location>
    <ligand>
        <name>ATP</name>
        <dbReference type="ChEBI" id="CHEBI:30616"/>
    </ligand>
</feature>
<evidence type="ECO:0000256" key="1">
    <source>
        <dbReference type="PROSITE-ProRule" id="PRU10141"/>
    </source>
</evidence>
<protein>
    <submittedName>
        <fullName evidence="4">Serine/threonine protein kinase</fullName>
    </submittedName>
</protein>
<dbReference type="InterPro" id="IPR045269">
    <property type="entry name" value="Atg1-like"/>
</dbReference>
<evidence type="ECO:0000256" key="2">
    <source>
        <dbReference type="SAM" id="Phobius"/>
    </source>
</evidence>
<dbReference type="Pfam" id="PF00069">
    <property type="entry name" value="Pkinase"/>
    <property type="match status" value="1"/>
</dbReference>
<dbReference type="InterPro" id="IPR011009">
    <property type="entry name" value="Kinase-like_dom_sf"/>
</dbReference>
<name>A0A162EN98_9BACI</name>
<evidence type="ECO:0000313" key="5">
    <source>
        <dbReference type="Proteomes" id="UP000075806"/>
    </source>
</evidence>
<dbReference type="SUPFAM" id="SSF56112">
    <property type="entry name" value="Protein kinase-like (PK-like)"/>
    <property type="match status" value="1"/>
</dbReference>
<dbReference type="PROSITE" id="PS00107">
    <property type="entry name" value="PROTEIN_KINASE_ATP"/>
    <property type="match status" value="1"/>
</dbReference>
<comment type="caution">
    <text evidence="4">The sequence shown here is derived from an EMBL/GenBank/DDBJ whole genome shotgun (WGS) entry which is preliminary data.</text>
</comment>
<dbReference type="SMART" id="SM00220">
    <property type="entry name" value="S_TKc"/>
    <property type="match status" value="1"/>
</dbReference>
<dbReference type="PANTHER" id="PTHR24348">
    <property type="entry name" value="SERINE/THREONINE-PROTEIN KINASE UNC-51-RELATED"/>
    <property type="match status" value="1"/>
</dbReference>